<comment type="caution">
    <text evidence="1">The sequence shown here is derived from an EMBL/GenBank/DDBJ whole genome shotgun (WGS) entry which is preliminary data.</text>
</comment>
<protein>
    <submittedName>
        <fullName evidence="1">Uncharacterized protein</fullName>
    </submittedName>
</protein>
<dbReference type="Proteomes" id="UP000324800">
    <property type="component" value="Unassembled WGS sequence"/>
</dbReference>
<sequence>MTLLIPSNTDCSGFINKNNNASQKPINDGGQSSLFLFASDVIILTYYTTAVSTPTIDITQIVLSPIYNRSQLQFNNTISISIFSQFSHIHPPFLQILFHIFPIQFPVLFSHSKIAGTGVNAIFISPSLKSFASKFFYS</sequence>
<proteinExistence type="predicted"/>
<organism evidence="1 2">
    <name type="scientific">Streblomastix strix</name>
    <dbReference type="NCBI Taxonomy" id="222440"/>
    <lineage>
        <taxon>Eukaryota</taxon>
        <taxon>Metamonada</taxon>
        <taxon>Preaxostyla</taxon>
        <taxon>Oxymonadida</taxon>
        <taxon>Streblomastigidae</taxon>
        <taxon>Streblomastix</taxon>
    </lineage>
</organism>
<evidence type="ECO:0000313" key="2">
    <source>
        <dbReference type="Proteomes" id="UP000324800"/>
    </source>
</evidence>
<dbReference type="AlphaFoldDB" id="A0A5J4UMB7"/>
<reference evidence="1 2" key="1">
    <citation type="submission" date="2019-03" db="EMBL/GenBank/DDBJ databases">
        <title>Single cell metagenomics reveals metabolic interactions within the superorganism composed of flagellate Streblomastix strix and complex community of Bacteroidetes bacteria on its surface.</title>
        <authorList>
            <person name="Treitli S.C."/>
            <person name="Kolisko M."/>
            <person name="Husnik F."/>
            <person name="Keeling P."/>
            <person name="Hampl V."/>
        </authorList>
    </citation>
    <scope>NUCLEOTIDE SEQUENCE [LARGE SCALE GENOMIC DNA]</scope>
    <source>
        <strain evidence="1">ST1C</strain>
    </source>
</reference>
<name>A0A5J4UMB7_9EUKA</name>
<evidence type="ECO:0000313" key="1">
    <source>
        <dbReference type="EMBL" id="KAA6370885.1"/>
    </source>
</evidence>
<gene>
    <name evidence="1" type="ORF">EZS28_033589</name>
</gene>
<dbReference type="EMBL" id="SNRW01014967">
    <property type="protein sequence ID" value="KAA6370885.1"/>
    <property type="molecule type" value="Genomic_DNA"/>
</dbReference>
<accession>A0A5J4UMB7</accession>